<evidence type="ECO:0000259" key="10">
    <source>
        <dbReference type="PROSITE" id="PS51517"/>
    </source>
</evidence>
<evidence type="ECO:0000256" key="2">
    <source>
        <dbReference type="ARBA" id="ARBA00008221"/>
    </source>
</evidence>
<comment type="similarity">
    <text evidence="2">Belongs to the MRF family.</text>
</comment>
<feature type="domain" description="NDT80" evidence="10">
    <location>
        <begin position="357"/>
        <end position="640"/>
    </location>
</feature>
<reference evidence="12" key="1">
    <citation type="submission" date="2020-11" db="EMBL/GenBank/DDBJ databases">
        <authorList>
            <person name="Tran Van P."/>
        </authorList>
    </citation>
    <scope>NUCLEOTIDE SEQUENCE</scope>
</reference>
<feature type="compositionally biased region" description="Basic and acidic residues" evidence="9">
    <location>
        <begin position="1062"/>
        <end position="1079"/>
    </location>
</feature>
<evidence type="ECO:0000256" key="8">
    <source>
        <dbReference type="SAM" id="Coils"/>
    </source>
</evidence>
<comment type="subcellular location">
    <subcellularLocation>
        <location evidence="1">Membrane</location>
        <topology evidence="1">Single-pass membrane protein</topology>
    </subcellularLocation>
</comment>
<dbReference type="InterPro" id="IPR051577">
    <property type="entry name" value="MRF-like"/>
</dbReference>
<feature type="compositionally biased region" description="Low complexity" evidence="9">
    <location>
        <begin position="969"/>
        <end position="984"/>
    </location>
</feature>
<dbReference type="GO" id="GO:0005634">
    <property type="term" value="C:nucleus"/>
    <property type="evidence" value="ECO:0007669"/>
    <property type="project" value="TreeGrafter"/>
</dbReference>
<dbReference type="InterPro" id="IPR036388">
    <property type="entry name" value="WH-like_DNA-bd_sf"/>
</dbReference>
<evidence type="ECO:0000256" key="3">
    <source>
        <dbReference type="ARBA" id="ARBA00022692"/>
    </source>
</evidence>
<dbReference type="InterPro" id="IPR026932">
    <property type="entry name" value="MYRF_ICA"/>
</dbReference>
<dbReference type="PROSITE" id="PS51517">
    <property type="entry name" value="NDT80"/>
    <property type="match status" value="1"/>
</dbReference>
<dbReference type="Gene3D" id="1.10.10.10">
    <property type="entry name" value="Winged helix-like DNA-binding domain superfamily/Winged helix DNA-binding domain"/>
    <property type="match status" value="1"/>
</dbReference>
<dbReference type="InterPro" id="IPR025719">
    <property type="entry name" value="MYRF_C2"/>
</dbReference>
<dbReference type="Proteomes" id="UP000728032">
    <property type="component" value="Unassembled WGS sequence"/>
</dbReference>
<feature type="region of interest" description="Disordered" evidence="9">
    <location>
        <begin position="1057"/>
        <end position="1086"/>
    </location>
</feature>
<dbReference type="GO" id="GO:0003700">
    <property type="term" value="F:DNA-binding transcription factor activity"/>
    <property type="evidence" value="ECO:0007669"/>
    <property type="project" value="UniProtKB-UniRule"/>
</dbReference>
<feature type="domain" description="Peptidase S74" evidence="11">
    <location>
        <begin position="686"/>
        <end position="796"/>
    </location>
</feature>
<dbReference type="GO" id="GO:0043565">
    <property type="term" value="F:sequence-specific DNA binding"/>
    <property type="evidence" value="ECO:0007669"/>
    <property type="project" value="TreeGrafter"/>
</dbReference>
<dbReference type="Pfam" id="PF13888">
    <property type="entry name" value="MRF_C2"/>
    <property type="match status" value="1"/>
</dbReference>
<name>A0A7R9LAW7_9ACAR</name>
<gene>
    <name evidence="12" type="ORF">ONB1V03_LOCUS1248</name>
</gene>
<dbReference type="SUPFAM" id="SSF49417">
    <property type="entry name" value="p53-like transcription factors"/>
    <property type="match status" value="1"/>
</dbReference>
<keyword evidence="8" id="KW-0175">Coiled coil</keyword>
<feature type="region of interest" description="Disordered" evidence="9">
    <location>
        <begin position="888"/>
        <end position="929"/>
    </location>
</feature>
<dbReference type="PROSITE" id="PS51688">
    <property type="entry name" value="ICA"/>
    <property type="match status" value="1"/>
</dbReference>
<evidence type="ECO:0008006" key="14">
    <source>
        <dbReference type="Google" id="ProtNLM"/>
    </source>
</evidence>
<dbReference type="GO" id="GO:0016540">
    <property type="term" value="P:protein autoprocessing"/>
    <property type="evidence" value="ECO:0007669"/>
    <property type="project" value="InterPro"/>
</dbReference>
<feature type="region of interest" description="Disordered" evidence="9">
    <location>
        <begin position="965"/>
        <end position="984"/>
    </location>
</feature>
<dbReference type="Pfam" id="PF05224">
    <property type="entry name" value="NDT80_PhoG"/>
    <property type="match status" value="1"/>
</dbReference>
<evidence type="ECO:0000256" key="5">
    <source>
        <dbReference type="ARBA" id="ARBA00023125"/>
    </source>
</evidence>
<feature type="region of interest" description="Disordered" evidence="9">
    <location>
        <begin position="70"/>
        <end position="245"/>
    </location>
</feature>
<dbReference type="EMBL" id="OC915015">
    <property type="protein sequence ID" value="CAD7638164.1"/>
    <property type="molecule type" value="Genomic_DNA"/>
</dbReference>
<organism evidence="12">
    <name type="scientific">Oppiella nova</name>
    <dbReference type="NCBI Taxonomy" id="334625"/>
    <lineage>
        <taxon>Eukaryota</taxon>
        <taxon>Metazoa</taxon>
        <taxon>Ecdysozoa</taxon>
        <taxon>Arthropoda</taxon>
        <taxon>Chelicerata</taxon>
        <taxon>Arachnida</taxon>
        <taxon>Acari</taxon>
        <taxon>Acariformes</taxon>
        <taxon>Sarcoptiformes</taxon>
        <taxon>Oribatida</taxon>
        <taxon>Brachypylina</taxon>
        <taxon>Oppioidea</taxon>
        <taxon>Oppiidae</taxon>
        <taxon>Oppiella</taxon>
    </lineage>
</organism>
<evidence type="ECO:0000256" key="6">
    <source>
        <dbReference type="ARBA" id="ARBA00023136"/>
    </source>
</evidence>
<keyword evidence="5 7" id="KW-0238">DNA-binding</keyword>
<feature type="compositionally biased region" description="Polar residues" evidence="9">
    <location>
        <begin position="122"/>
        <end position="144"/>
    </location>
</feature>
<evidence type="ECO:0000256" key="7">
    <source>
        <dbReference type="PROSITE-ProRule" id="PRU00850"/>
    </source>
</evidence>
<dbReference type="PANTHER" id="PTHR13029">
    <property type="match status" value="1"/>
</dbReference>
<dbReference type="CDD" id="cd10144">
    <property type="entry name" value="Peptidase_S74_CIMCD"/>
    <property type="match status" value="1"/>
</dbReference>
<evidence type="ECO:0000313" key="12">
    <source>
        <dbReference type="EMBL" id="CAD7638164.1"/>
    </source>
</evidence>
<dbReference type="GO" id="GO:0005789">
    <property type="term" value="C:endoplasmic reticulum membrane"/>
    <property type="evidence" value="ECO:0007669"/>
    <property type="project" value="TreeGrafter"/>
</dbReference>
<evidence type="ECO:0000313" key="13">
    <source>
        <dbReference type="Proteomes" id="UP000728032"/>
    </source>
</evidence>
<keyword evidence="6" id="KW-0472">Membrane</keyword>
<feature type="compositionally biased region" description="Low complexity" evidence="9">
    <location>
        <begin position="145"/>
        <end position="164"/>
    </location>
</feature>
<dbReference type="OrthoDB" id="27041at2759"/>
<dbReference type="Pfam" id="PF13887">
    <property type="entry name" value="MYRF_ICA"/>
    <property type="match status" value="1"/>
</dbReference>
<dbReference type="AlphaFoldDB" id="A0A7R9LAW7"/>
<feature type="coiled-coil region" evidence="8">
    <location>
        <begin position="782"/>
        <end position="809"/>
    </location>
</feature>
<evidence type="ECO:0000256" key="1">
    <source>
        <dbReference type="ARBA" id="ARBA00004167"/>
    </source>
</evidence>
<feature type="region of interest" description="Disordered" evidence="9">
    <location>
        <begin position="359"/>
        <end position="392"/>
    </location>
</feature>
<keyword evidence="4" id="KW-1133">Transmembrane helix</keyword>
<keyword evidence="13" id="KW-1185">Reference proteome</keyword>
<dbReference type="Gene3D" id="2.60.40.1390">
    <property type="entry name" value="NDT80 DNA-binding domain"/>
    <property type="match status" value="1"/>
</dbReference>
<dbReference type="Pfam" id="PF13884">
    <property type="entry name" value="Peptidase_S74"/>
    <property type="match status" value="1"/>
</dbReference>
<feature type="compositionally biased region" description="Basic and acidic residues" evidence="9">
    <location>
        <begin position="906"/>
        <end position="918"/>
    </location>
</feature>
<accession>A0A7R9LAW7</accession>
<evidence type="ECO:0000256" key="4">
    <source>
        <dbReference type="ARBA" id="ARBA00022989"/>
    </source>
</evidence>
<feature type="compositionally biased region" description="Pro residues" evidence="9">
    <location>
        <begin position="77"/>
        <end position="93"/>
    </location>
</feature>
<protein>
    <recommendedName>
        <fullName evidence="14">Myelin regulatory factor</fullName>
    </recommendedName>
</protein>
<sequence length="1226" mass="135663">MYEGLSANVFDLLSHMSGRADFGGIDNAALDFSQLEDYINDEEDNQNTIYFQEALVSSDLRLEESARSAIKVGPNPGQHPPAPHPGAPPPQGPPLSQQYAGQPGVIPGPTPAPRTTTTTVTLAVNNSNKSPKSQSRNQQNLTQSPLTHPNPHPQQQTHPHLRQTVTVHPPPINNSVTITHIGYKGHNGPPVPQPPPQHTNGQPRHHLPDSPPDSGSEPPFSPLNDDKLVNSANSVGPQPTNPSDIMLGQGLEGMKQFINYNHNSLKQLMPQNETSLTITPPHLSPQQPMTGLPPMHSHPVTLIPQDVPPINQMVPIPGPLGIQATPAPTGLGPPAAGHLTTLYGTGDDYLAACECISSPEQQPQQHPNSQTNGPNNKKRKISGKQNTSNANMMNGGVVHIKQEPDGLSPEPNTGNNSLHTTTSMIVPGDEEYFEYGPDGQLYLDSVYQCIRFQVFQNTPFSLLCDSTLKELPQPNYRVDADKGFNFSNADDAFVCQKKNHFQVTVHIQPIGLPAYAKTPDGIKKIDNFYLHFYGVKVESPAQTIKVEQSQSDRSKKAFHPVLVELSPDQVSKTTVGRLHFSETTSNNMRKKGKPNPDQRYFYLVVALHAHVADQSYQIIAHASERIIVRASNPGQFENDIELSWQKGHSPESIYHAGRVGVNTDRPDESLVVYGNVKVTGHIIQPSDQRAKTNIEELDTKEQLKNVQNMRIVRYQFKPQFAKEVGLTNDEINGTGVLAQEVQQILPDAVKETGDVVLPDGETIENFLVVNKDRIFMENVGAVKELCKVTDNLETRIDELERMNNKLNKFNRFDSIKSVISTSSIASGSTVTCNSSLASIATLYVLEYHRRHSHHQPLLDTQPLQTFSNHNTHSSPVYTNSPLNPFTHSMSTSGVTYHDPQSIMQSTDKRHNPNRDKSHPSYTTASTTRVRPTSIPILKPQVLGIPYSCLDMNTVIPSCPTHCCSDGGLQQSRRSTTSTQSSQPTSFIEETANGDLNHANTLNRVVDSEPTSIYNSTLGLYDKLLNNSLARNPETIVDTKKRVDETFAVKYGSVDLQSQNEYPKSEDASRDKRETSEANQKESAFNSLPQKDLSKSVDLIKLIELNATIGRQYCNTLQCIQGSGPKFNYLIPLSKYMELEYVTLQFSLNQHMKVDHCESKSKPTSCSNAHDDDVPQSYHRSTDHILVPEMTPNWRIPIGLYMRSAFIFRILSRDSVSDSVSIFIVKI</sequence>
<proteinExistence type="inferred from homology"/>
<keyword evidence="3" id="KW-0812">Transmembrane</keyword>
<dbReference type="InterPro" id="IPR037141">
    <property type="entry name" value="NDT80_DNA-bd_dom_sf"/>
</dbReference>
<feature type="DNA-binding region" description="NDT80" evidence="7">
    <location>
        <begin position="357"/>
        <end position="640"/>
    </location>
</feature>
<dbReference type="InterPro" id="IPR024061">
    <property type="entry name" value="NDT80_DNA-bd_dom"/>
</dbReference>
<feature type="compositionally biased region" description="Polar residues" evidence="9">
    <location>
        <begin position="230"/>
        <end position="243"/>
    </location>
</feature>
<feature type="compositionally biased region" description="Polar residues" evidence="9">
    <location>
        <begin position="919"/>
        <end position="929"/>
    </location>
</feature>
<dbReference type="GO" id="GO:0006357">
    <property type="term" value="P:regulation of transcription by RNA polymerase II"/>
    <property type="evidence" value="ECO:0007669"/>
    <property type="project" value="UniProtKB-ARBA"/>
</dbReference>
<feature type="compositionally biased region" description="Polar residues" evidence="9">
    <location>
        <begin position="383"/>
        <end position="392"/>
    </location>
</feature>
<evidence type="ECO:0000256" key="9">
    <source>
        <dbReference type="SAM" id="MobiDB-lite"/>
    </source>
</evidence>
<feature type="compositionally biased region" description="Polar residues" evidence="9">
    <location>
        <begin position="359"/>
        <end position="375"/>
    </location>
</feature>
<dbReference type="PANTHER" id="PTHR13029:SF18">
    <property type="entry name" value="MYELIN REGULATORY FACTOR HOMOLOG 1"/>
    <property type="match status" value="1"/>
</dbReference>
<evidence type="ECO:0000259" key="11">
    <source>
        <dbReference type="PROSITE" id="PS51688"/>
    </source>
</evidence>
<dbReference type="FunFam" id="2.60.40.1390:FF:000013">
    <property type="entry name" value="Uncharacterized protein"/>
    <property type="match status" value="1"/>
</dbReference>
<dbReference type="InterPro" id="IPR030392">
    <property type="entry name" value="S74_ICA"/>
</dbReference>
<dbReference type="InterPro" id="IPR008967">
    <property type="entry name" value="p53-like_TF_DNA-bd_sf"/>
</dbReference>
<dbReference type="GO" id="GO:0045893">
    <property type="term" value="P:positive regulation of DNA-templated transcription"/>
    <property type="evidence" value="ECO:0007669"/>
    <property type="project" value="TreeGrafter"/>
</dbReference>
<dbReference type="EMBL" id="CAJPVJ010000190">
    <property type="protein sequence ID" value="CAG2161644.1"/>
    <property type="molecule type" value="Genomic_DNA"/>
</dbReference>